<dbReference type="InterPro" id="IPR024975">
    <property type="entry name" value="NOV_C"/>
</dbReference>
<accession>A0A3D2SGR4</accession>
<protein>
    <recommendedName>
        <fullName evidence="1">Protein NO VEIN C-terminal domain-containing protein</fullName>
    </recommendedName>
</protein>
<dbReference type="Pfam" id="PF13020">
    <property type="entry name" value="NOV_C"/>
    <property type="match status" value="1"/>
</dbReference>
<dbReference type="EMBL" id="DPVG01000442">
    <property type="protein sequence ID" value="HCK25453.1"/>
    <property type="molecule type" value="Genomic_DNA"/>
</dbReference>
<proteinExistence type="predicted"/>
<evidence type="ECO:0000313" key="3">
    <source>
        <dbReference type="Proteomes" id="UP000263098"/>
    </source>
</evidence>
<feature type="domain" description="Protein NO VEIN C-terminal" evidence="1">
    <location>
        <begin position="196"/>
        <end position="283"/>
    </location>
</feature>
<gene>
    <name evidence="2" type="ORF">DHW31_11930</name>
</gene>
<dbReference type="Proteomes" id="UP000263098">
    <property type="component" value="Unassembled WGS sequence"/>
</dbReference>
<comment type="caution">
    <text evidence="2">The sequence shown here is derived from an EMBL/GenBank/DDBJ whole genome shotgun (WGS) entry which is preliminary data.</text>
</comment>
<evidence type="ECO:0000259" key="1">
    <source>
        <dbReference type="Pfam" id="PF13020"/>
    </source>
</evidence>
<sequence>MKILFCRVGSMLHYKGNSESDTIQGGGSHPNENKHEVYNFQNVDGHCYGYVQPSKGTIRVSRIDKHSKDKVDGVLVIWVAKNRNGGTYIVGWYRDATVYSEFQNSKLKERQKYCYNIEAKAENCVLLPADKRTKNVPRAQEQKGFIGQSNVWFADRDNQEVKDYRKEVIDYISKYKIDSGISKRNVQVNVEMRRQVENAAINFVKDHYKENGFSVVSKENENLGWDLNATNGRINLRIEVKGLSQNAISVHLTPNELEKMRAKDNADYRLCVVTNALKKPTLITFIHENGEWISEQSNDIRLSFDDQVSAIASVK</sequence>
<evidence type="ECO:0000313" key="2">
    <source>
        <dbReference type="EMBL" id="HCK25453.1"/>
    </source>
</evidence>
<name>A0A3D2SGR4_9BACE</name>
<dbReference type="AlphaFoldDB" id="A0A3D2SGR4"/>
<reference evidence="2 3" key="1">
    <citation type="journal article" date="2018" name="Nat. Biotechnol.">
        <title>A standardized bacterial taxonomy based on genome phylogeny substantially revises the tree of life.</title>
        <authorList>
            <person name="Parks D.H."/>
            <person name="Chuvochina M."/>
            <person name="Waite D.W."/>
            <person name="Rinke C."/>
            <person name="Skarshewski A."/>
            <person name="Chaumeil P.A."/>
            <person name="Hugenholtz P."/>
        </authorList>
    </citation>
    <scope>NUCLEOTIDE SEQUENCE [LARGE SCALE GENOMIC DNA]</scope>
    <source>
        <strain evidence="2">UBA9667</strain>
    </source>
</reference>
<organism evidence="2 3">
    <name type="scientific">Bacteroides graminisolvens</name>
    <dbReference type="NCBI Taxonomy" id="477666"/>
    <lineage>
        <taxon>Bacteria</taxon>
        <taxon>Pseudomonadati</taxon>
        <taxon>Bacteroidota</taxon>
        <taxon>Bacteroidia</taxon>
        <taxon>Bacteroidales</taxon>
        <taxon>Bacteroidaceae</taxon>
        <taxon>Bacteroides</taxon>
    </lineage>
</organism>